<evidence type="ECO:0000313" key="1">
    <source>
        <dbReference type="EMBL" id="TWW07878.1"/>
    </source>
</evidence>
<dbReference type="AlphaFoldDB" id="A0A5C6LZS2"/>
<dbReference type="Proteomes" id="UP000321083">
    <property type="component" value="Unassembled WGS sequence"/>
</dbReference>
<name>A0A5C6LZS2_9PLAN</name>
<proteinExistence type="predicted"/>
<accession>A0A5C6LZS2</accession>
<sequence>LTAAELIPEMVKMGISGWTRIDCHGAGRSGLEGGLAEEWCQQCTTDGCKYAGKRGKTGGNRNPHA</sequence>
<organism evidence="1 2">
    <name type="scientific">Planctomyces bekefii</name>
    <dbReference type="NCBI Taxonomy" id="1653850"/>
    <lineage>
        <taxon>Bacteria</taxon>
        <taxon>Pseudomonadati</taxon>
        <taxon>Planctomycetota</taxon>
        <taxon>Planctomycetia</taxon>
        <taxon>Planctomycetales</taxon>
        <taxon>Planctomycetaceae</taxon>
        <taxon>Planctomyces</taxon>
    </lineage>
</organism>
<gene>
    <name evidence="1" type="ORF">E3A20_29920</name>
</gene>
<protein>
    <submittedName>
        <fullName evidence="1">Uncharacterized protein</fullName>
    </submittedName>
</protein>
<feature type="non-terminal residue" evidence="1">
    <location>
        <position position="1"/>
    </location>
</feature>
<keyword evidence="2" id="KW-1185">Reference proteome</keyword>
<evidence type="ECO:0000313" key="2">
    <source>
        <dbReference type="Proteomes" id="UP000321083"/>
    </source>
</evidence>
<dbReference type="EMBL" id="SRHE01000964">
    <property type="protein sequence ID" value="TWW07878.1"/>
    <property type="molecule type" value="Genomic_DNA"/>
</dbReference>
<reference evidence="1 2" key="1">
    <citation type="submission" date="2019-08" db="EMBL/GenBank/DDBJ databases">
        <title>100 year-old enigma solved: identification of Planctomyces bekefii, the type genus and species of the phylum Planctomycetes.</title>
        <authorList>
            <person name="Svetlana D.N."/>
            <person name="Overmann J."/>
        </authorList>
    </citation>
    <scope>NUCLEOTIDE SEQUENCE [LARGE SCALE GENOMIC DNA]</scope>
    <source>
        <strain evidence="1">Phe10_nw2017</strain>
    </source>
</reference>
<reference evidence="1 2" key="2">
    <citation type="submission" date="2019-08" db="EMBL/GenBank/DDBJ databases">
        <authorList>
            <person name="Henke P."/>
        </authorList>
    </citation>
    <scope>NUCLEOTIDE SEQUENCE [LARGE SCALE GENOMIC DNA]</scope>
    <source>
        <strain evidence="1">Phe10_nw2017</strain>
    </source>
</reference>
<comment type="caution">
    <text evidence="1">The sequence shown here is derived from an EMBL/GenBank/DDBJ whole genome shotgun (WGS) entry which is preliminary data.</text>
</comment>